<dbReference type="GeneID" id="63808617"/>
<proteinExistence type="predicted"/>
<reference evidence="1 2" key="1">
    <citation type="submission" date="2016-07" db="EMBL/GenBank/DDBJ databases">
        <title>Pervasive Adenine N6-methylation of Active Genes in Fungi.</title>
        <authorList>
            <consortium name="DOE Joint Genome Institute"/>
            <person name="Mondo S.J."/>
            <person name="Dannebaum R.O."/>
            <person name="Kuo R.C."/>
            <person name="Labutti K."/>
            <person name="Haridas S."/>
            <person name="Kuo A."/>
            <person name="Salamov A."/>
            <person name="Ahrendt S.R."/>
            <person name="Lipzen A."/>
            <person name="Sullivan W."/>
            <person name="Andreopoulos W.B."/>
            <person name="Clum A."/>
            <person name="Lindquist E."/>
            <person name="Daum C."/>
            <person name="Ramamoorthy G.K."/>
            <person name="Gryganskyi A."/>
            <person name="Culley D."/>
            <person name="Magnuson J.K."/>
            <person name="James T.Y."/>
            <person name="O'Malley M.A."/>
            <person name="Stajich J.E."/>
            <person name="Spatafora J.W."/>
            <person name="Visel A."/>
            <person name="Grigoriev I.V."/>
        </authorList>
    </citation>
    <scope>NUCLEOTIDE SEQUENCE [LARGE SCALE GENOMIC DNA]</scope>
    <source>
        <strain evidence="1 2">ATCC 12442</strain>
    </source>
</reference>
<keyword evidence="2" id="KW-1185">Reference proteome</keyword>
<dbReference type="SUPFAM" id="SSF52047">
    <property type="entry name" value="RNI-like"/>
    <property type="match status" value="1"/>
</dbReference>
<dbReference type="AlphaFoldDB" id="A0A1Y1VR27"/>
<comment type="caution">
    <text evidence="1">The sequence shown here is derived from an EMBL/GenBank/DDBJ whole genome shotgun (WGS) entry which is preliminary data.</text>
</comment>
<gene>
    <name evidence="1" type="ORF">DL89DRAFT_67702</name>
</gene>
<dbReference type="Proteomes" id="UP000193922">
    <property type="component" value="Unassembled WGS sequence"/>
</dbReference>
<sequence length="260" mass="30001">MHLTVSSPHPILWRTNIPHIVRSKNSHYTQRLIISSRGCIIDYSSLGDILGVFGFSTVEWLRLEKICFIEDPQAAKQDSDTKPPITDDVRERLSQTSQYFITHIPHGKHLTHRAFMYPVKNLPVFPLGDMLNFYLPRLQTIILSNFVLSELDNTYFSSYLTRLDLHISSESAEHLPKIFAPSLEILTLFYSDIAHSWHIFRGSLPGSVIFENLTELAIYHDPKIIGSSEESHTYFSPISFPKLKELRLDYYPFNDPCLSF</sequence>
<dbReference type="OrthoDB" id="5595974at2759"/>
<evidence type="ECO:0008006" key="3">
    <source>
        <dbReference type="Google" id="ProtNLM"/>
    </source>
</evidence>
<accession>A0A1Y1VR27</accession>
<dbReference type="Gene3D" id="3.80.10.10">
    <property type="entry name" value="Ribonuclease Inhibitor"/>
    <property type="match status" value="1"/>
</dbReference>
<dbReference type="RefSeq" id="XP_040739058.1">
    <property type="nucleotide sequence ID" value="XM_040891969.1"/>
</dbReference>
<protein>
    <recommendedName>
        <fullName evidence="3">F-box domain-containing protein</fullName>
    </recommendedName>
</protein>
<name>A0A1Y1VR27_9FUNG</name>
<evidence type="ECO:0000313" key="1">
    <source>
        <dbReference type="EMBL" id="ORX63751.1"/>
    </source>
</evidence>
<dbReference type="EMBL" id="MCFD01000158">
    <property type="protein sequence ID" value="ORX63751.1"/>
    <property type="molecule type" value="Genomic_DNA"/>
</dbReference>
<evidence type="ECO:0000313" key="2">
    <source>
        <dbReference type="Proteomes" id="UP000193922"/>
    </source>
</evidence>
<organism evidence="1 2">
    <name type="scientific">Linderina pennispora</name>
    <dbReference type="NCBI Taxonomy" id="61395"/>
    <lineage>
        <taxon>Eukaryota</taxon>
        <taxon>Fungi</taxon>
        <taxon>Fungi incertae sedis</taxon>
        <taxon>Zoopagomycota</taxon>
        <taxon>Kickxellomycotina</taxon>
        <taxon>Kickxellomycetes</taxon>
        <taxon>Kickxellales</taxon>
        <taxon>Kickxellaceae</taxon>
        <taxon>Linderina</taxon>
    </lineage>
</organism>
<dbReference type="InterPro" id="IPR032675">
    <property type="entry name" value="LRR_dom_sf"/>
</dbReference>